<evidence type="ECO:0000313" key="19">
    <source>
        <dbReference type="EMBL" id="MFC3104941.1"/>
    </source>
</evidence>
<evidence type="ECO:0000256" key="11">
    <source>
        <dbReference type="ARBA" id="ARBA00023136"/>
    </source>
</evidence>
<dbReference type="Pfam" id="PF07715">
    <property type="entry name" value="Plug"/>
    <property type="match status" value="1"/>
</dbReference>
<dbReference type="InterPro" id="IPR036942">
    <property type="entry name" value="Beta-barrel_TonB_sf"/>
</dbReference>
<comment type="subcellular location">
    <subcellularLocation>
        <location evidence="1 14">Cell outer membrane</location>
        <topology evidence="1 14">Multi-pass membrane protein</topology>
    </subcellularLocation>
</comment>
<keyword evidence="11 14" id="KW-0472">Membrane</keyword>
<evidence type="ECO:0000256" key="12">
    <source>
        <dbReference type="ARBA" id="ARBA00023170"/>
    </source>
</evidence>
<evidence type="ECO:0000259" key="18">
    <source>
        <dbReference type="Pfam" id="PF07715"/>
    </source>
</evidence>
<dbReference type="PROSITE" id="PS52016">
    <property type="entry name" value="TONB_DEPENDENT_REC_3"/>
    <property type="match status" value="1"/>
</dbReference>
<dbReference type="Gene3D" id="2.170.130.10">
    <property type="entry name" value="TonB-dependent receptor, plug domain"/>
    <property type="match status" value="1"/>
</dbReference>
<evidence type="ECO:0000256" key="14">
    <source>
        <dbReference type="PROSITE-ProRule" id="PRU01360"/>
    </source>
</evidence>
<keyword evidence="9" id="KW-0406">Ion transport</keyword>
<dbReference type="EMBL" id="JBHRSS010000006">
    <property type="protein sequence ID" value="MFC3104941.1"/>
    <property type="molecule type" value="Genomic_DNA"/>
</dbReference>
<evidence type="ECO:0000256" key="2">
    <source>
        <dbReference type="ARBA" id="ARBA00009810"/>
    </source>
</evidence>
<dbReference type="InterPro" id="IPR000531">
    <property type="entry name" value="Beta-barrel_TonB"/>
</dbReference>
<dbReference type="PANTHER" id="PTHR32552:SF89">
    <property type="entry name" value="CATECHOLATE SIDEROPHORE RECEPTOR FIU"/>
    <property type="match status" value="1"/>
</dbReference>
<evidence type="ECO:0000256" key="7">
    <source>
        <dbReference type="ARBA" id="ARBA00022729"/>
    </source>
</evidence>
<dbReference type="NCBIfam" id="TIGR01783">
    <property type="entry name" value="TonB-siderophor"/>
    <property type="match status" value="1"/>
</dbReference>
<dbReference type="InterPro" id="IPR039426">
    <property type="entry name" value="TonB-dep_rcpt-like"/>
</dbReference>
<keyword evidence="10 15" id="KW-0798">TonB box</keyword>
<dbReference type="RefSeq" id="WP_380690502.1">
    <property type="nucleotide sequence ID" value="NZ_JBHRSS010000006.1"/>
</dbReference>
<dbReference type="InterPro" id="IPR037066">
    <property type="entry name" value="Plug_dom_sf"/>
</dbReference>
<keyword evidence="12 19" id="KW-0675">Receptor</keyword>
<gene>
    <name evidence="19" type="ORF">ACFOSU_13755</name>
</gene>
<evidence type="ECO:0000256" key="8">
    <source>
        <dbReference type="ARBA" id="ARBA00023004"/>
    </source>
</evidence>
<evidence type="ECO:0000256" key="6">
    <source>
        <dbReference type="ARBA" id="ARBA00022692"/>
    </source>
</evidence>
<keyword evidence="7" id="KW-0732">Signal</keyword>
<feature type="domain" description="TonB-dependent receptor plug" evidence="18">
    <location>
        <begin position="71"/>
        <end position="169"/>
    </location>
</feature>
<evidence type="ECO:0000256" key="5">
    <source>
        <dbReference type="ARBA" id="ARBA00022496"/>
    </source>
</evidence>
<dbReference type="InterPro" id="IPR010105">
    <property type="entry name" value="TonB_sidphr_rcpt"/>
</dbReference>
<keyword evidence="6 14" id="KW-0812">Transmembrane</keyword>
<evidence type="ECO:0000313" key="20">
    <source>
        <dbReference type="Proteomes" id="UP001595462"/>
    </source>
</evidence>
<dbReference type="Pfam" id="PF00593">
    <property type="entry name" value="TonB_dep_Rec_b-barrel"/>
    <property type="match status" value="1"/>
</dbReference>
<comment type="caution">
    <text evidence="19">The sequence shown here is derived from an EMBL/GenBank/DDBJ whole genome shotgun (WGS) entry which is preliminary data.</text>
</comment>
<keyword evidence="4 14" id="KW-1134">Transmembrane beta strand</keyword>
<keyword evidence="13 14" id="KW-0998">Cell outer membrane</keyword>
<evidence type="ECO:0000256" key="4">
    <source>
        <dbReference type="ARBA" id="ARBA00022452"/>
    </source>
</evidence>
<dbReference type="SUPFAM" id="SSF56935">
    <property type="entry name" value="Porins"/>
    <property type="match status" value="1"/>
</dbReference>
<name>A0ABV7ETT7_9GAMM</name>
<protein>
    <submittedName>
        <fullName evidence="19">TonB-dependent receptor</fullName>
    </submittedName>
</protein>
<evidence type="ECO:0000256" key="1">
    <source>
        <dbReference type="ARBA" id="ARBA00004571"/>
    </source>
</evidence>
<keyword evidence="3 14" id="KW-0813">Transport</keyword>
<feature type="region of interest" description="Disordered" evidence="16">
    <location>
        <begin position="534"/>
        <end position="568"/>
    </location>
</feature>
<dbReference type="CDD" id="cd01347">
    <property type="entry name" value="ligand_gated_channel"/>
    <property type="match status" value="1"/>
</dbReference>
<evidence type="ECO:0000256" key="9">
    <source>
        <dbReference type="ARBA" id="ARBA00023065"/>
    </source>
</evidence>
<keyword evidence="8" id="KW-0408">Iron</keyword>
<feature type="domain" description="TonB-dependent receptor-like beta-barrel" evidence="17">
    <location>
        <begin position="247"/>
        <end position="731"/>
    </location>
</feature>
<evidence type="ECO:0000256" key="16">
    <source>
        <dbReference type="SAM" id="MobiDB-lite"/>
    </source>
</evidence>
<keyword evidence="20" id="KW-1185">Reference proteome</keyword>
<dbReference type="PANTHER" id="PTHR32552">
    <property type="entry name" value="FERRICHROME IRON RECEPTOR-RELATED"/>
    <property type="match status" value="1"/>
</dbReference>
<organism evidence="19 20">
    <name type="scientific">Salinisphaera aquimarina</name>
    <dbReference type="NCBI Taxonomy" id="2094031"/>
    <lineage>
        <taxon>Bacteria</taxon>
        <taxon>Pseudomonadati</taxon>
        <taxon>Pseudomonadota</taxon>
        <taxon>Gammaproteobacteria</taxon>
        <taxon>Salinisphaerales</taxon>
        <taxon>Salinisphaeraceae</taxon>
        <taxon>Salinisphaera</taxon>
    </lineage>
</organism>
<comment type="similarity">
    <text evidence="2 14 15">Belongs to the TonB-dependent receptor family.</text>
</comment>
<accession>A0ABV7ETT7</accession>
<dbReference type="Proteomes" id="UP001595462">
    <property type="component" value="Unassembled WGS sequence"/>
</dbReference>
<dbReference type="InterPro" id="IPR012910">
    <property type="entry name" value="Plug_dom"/>
</dbReference>
<evidence type="ECO:0000256" key="3">
    <source>
        <dbReference type="ARBA" id="ARBA00022448"/>
    </source>
</evidence>
<evidence type="ECO:0000256" key="15">
    <source>
        <dbReference type="RuleBase" id="RU003357"/>
    </source>
</evidence>
<sequence length="763" mass="82567">MKFKRTALTAAILSAYSLPGVGRAQPAESDQPAAPAPDSALMQLLPIDVEGAGIAGYKDEALQSPKFTAPLRDTPQSVTVISEQVLRDTAATSLEDAVSRVPGITFLAGEGGQPIADRPVIRGFNSTSNLFVDGVRDLGDQTRDVFDVESVEVIKGADSVYAGRGSGGGSINLVTKTARVDDFSQATFTVGTADKFRGTVDQNWQLGDDAGFRIGVLGENSGVAGRNDAVEYDKFGISPSLTFGVGAASRVTLDYYHLTDKGTPDYSIPYDQATGLPATETLGVDRDNFYGLINRDFRETKTDIGTVIIDHEFNDSLRLRNVSRVGRSSNDYVVTNPDDSRGNVANGFVYRSTKQRSSQTDTFANQLDLSGDFDTGRFGHRFDVGLELSREKRRSDSYDVTSAAAAFGSDCSSGEVDPATGLTFGQLLRNNGDCTSLYDPEPYDDWQGTKSRSNDPTYYQTDVAALYGFDTVELSEHWLASAGLRLDHYETEADTPSDPDSNVDASDSFVNYQLGLVYKPRSNGSIYISHGTSTTPAPLAGNDTDAPAGASTGRGGFSPDNTKLKPEETTSYEIGTKWALFDERLLLTAAVFHLKRDNAYIQVGAGDQDFGYAGETRVRGFELGLSGRITDRWQVFGGYSYLDSELVEGGYESVAEGRQLPNVPEHSATLFTDYALTPTVKIGGGAIYVDEVFGSVTAEPAKRVPDYWRFDANAAWQVSESTRLRLNVLNLTDETYYTRAYAAHYAALGPGRQVLLSADLFFD</sequence>
<evidence type="ECO:0000259" key="17">
    <source>
        <dbReference type="Pfam" id="PF00593"/>
    </source>
</evidence>
<evidence type="ECO:0000256" key="13">
    <source>
        <dbReference type="ARBA" id="ARBA00023237"/>
    </source>
</evidence>
<reference evidence="20" key="1">
    <citation type="journal article" date="2019" name="Int. J. Syst. Evol. Microbiol.">
        <title>The Global Catalogue of Microorganisms (GCM) 10K type strain sequencing project: providing services to taxonomists for standard genome sequencing and annotation.</title>
        <authorList>
            <consortium name="The Broad Institute Genomics Platform"/>
            <consortium name="The Broad Institute Genome Sequencing Center for Infectious Disease"/>
            <person name="Wu L."/>
            <person name="Ma J."/>
        </authorList>
    </citation>
    <scope>NUCLEOTIDE SEQUENCE [LARGE SCALE GENOMIC DNA]</scope>
    <source>
        <strain evidence="20">KCTC 52640</strain>
    </source>
</reference>
<evidence type="ECO:0000256" key="10">
    <source>
        <dbReference type="ARBA" id="ARBA00023077"/>
    </source>
</evidence>
<dbReference type="Gene3D" id="2.40.170.20">
    <property type="entry name" value="TonB-dependent receptor, beta-barrel domain"/>
    <property type="match status" value="1"/>
</dbReference>
<keyword evidence="5" id="KW-0410">Iron transport</keyword>
<proteinExistence type="inferred from homology"/>